<dbReference type="PANTHER" id="PTHR11638:SF18">
    <property type="entry name" value="HEAT SHOCK PROTEIN 104"/>
    <property type="match status" value="1"/>
</dbReference>
<evidence type="ECO:0000256" key="2">
    <source>
        <dbReference type="ARBA" id="ARBA00022741"/>
    </source>
</evidence>
<dbReference type="CDD" id="cd19499">
    <property type="entry name" value="RecA-like_ClpB_Hsp104-like"/>
    <property type="match status" value="1"/>
</dbReference>
<evidence type="ECO:0000259" key="7">
    <source>
        <dbReference type="PROSITE" id="PS50151"/>
    </source>
</evidence>
<dbReference type="InterPro" id="IPR028299">
    <property type="entry name" value="ClpA/B_CS2"/>
</dbReference>
<gene>
    <name evidence="8" type="primary">clpC</name>
    <name evidence="8" type="ORF">NCTC12858_01102</name>
</gene>
<keyword evidence="4" id="KW-0143">Chaperone</keyword>
<reference evidence="8 9" key="1">
    <citation type="submission" date="2018-06" db="EMBL/GenBank/DDBJ databases">
        <authorList>
            <consortium name="Pathogen Informatics"/>
            <person name="Doyle S."/>
        </authorList>
    </citation>
    <scope>NUCLEOTIDE SEQUENCE [LARGE SCALE GENOMIC DNA]</scope>
    <source>
        <strain evidence="8 9">NCTC12858</strain>
    </source>
</reference>
<dbReference type="Pfam" id="PF17871">
    <property type="entry name" value="AAA_lid_9"/>
    <property type="match status" value="1"/>
</dbReference>
<feature type="region of interest" description="Disordered" evidence="6">
    <location>
        <begin position="38"/>
        <end position="89"/>
    </location>
</feature>
<dbReference type="Gene3D" id="3.40.50.300">
    <property type="entry name" value="P-loop containing nucleotide triphosphate hydrolases"/>
    <property type="match status" value="2"/>
</dbReference>
<dbReference type="Proteomes" id="UP000249300">
    <property type="component" value="Chromosome 1"/>
</dbReference>
<dbReference type="FunFam" id="3.40.50.300:FF:000010">
    <property type="entry name" value="Chaperone clpB 1, putative"/>
    <property type="match status" value="1"/>
</dbReference>
<evidence type="ECO:0000256" key="1">
    <source>
        <dbReference type="ARBA" id="ARBA00022737"/>
    </source>
</evidence>
<dbReference type="Pfam" id="PF00004">
    <property type="entry name" value="AAA"/>
    <property type="match status" value="1"/>
</dbReference>
<evidence type="ECO:0000313" key="8">
    <source>
        <dbReference type="EMBL" id="SQH73257.1"/>
    </source>
</evidence>
<dbReference type="FunFam" id="3.40.50.300:FF:000025">
    <property type="entry name" value="ATP-dependent Clp protease subunit"/>
    <property type="match status" value="1"/>
</dbReference>
<keyword evidence="8" id="KW-0378">Hydrolase</keyword>
<dbReference type="GO" id="GO:0005524">
    <property type="term" value="F:ATP binding"/>
    <property type="evidence" value="ECO:0007669"/>
    <property type="project" value="UniProtKB-KW"/>
</dbReference>
<name>A0A2X4PZL1_9PORP</name>
<evidence type="ECO:0000313" key="9">
    <source>
        <dbReference type="Proteomes" id="UP000249300"/>
    </source>
</evidence>
<evidence type="ECO:0000256" key="5">
    <source>
        <dbReference type="SAM" id="Coils"/>
    </source>
</evidence>
<evidence type="ECO:0000256" key="4">
    <source>
        <dbReference type="ARBA" id="ARBA00023186"/>
    </source>
</evidence>
<keyword evidence="3 8" id="KW-0067">ATP-binding</keyword>
<dbReference type="GO" id="GO:0006508">
    <property type="term" value="P:proteolysis"/>
    <property type="evidence" value="ECO:0007669"/>
    <property type="project" value="UniProtKB-KW"/>
</dbReference>
<dbReference type="GO" id="GO:0005737">
    <property type="term" value="C:cytoplasm"/>
    <property type="evidence" value="ECO:0007669"/>
    <property type="project" value="TreeGrafter"/>
</dbReference>
<proteinExistence type="predicted"/>
<evidence type="ECO:0000256" key="3">
    <source>
        <dbReference type="ARBA" id="ARBA00022840"/>
    </source>
</evidence>
<feature type="domain" description="UVR" evidence="7">
    <location>
        <begin position="343"/>
        <end position="378"/>
    </location>
</feature>
<dbReference type="KEGG" id="pcre:NCTC12858_01102"/>
<dbReference type="GO" id="GO:0016887">
    <property type="term" value="F:ATP hydrolysis activity"/>
    <property type="evidence" value="ECO:0007669"/>
    <property type="project" value="InterPro"/>
</dbReference>
<sequence length="751" mass="84338">MTKQTAIDRKKSISLPQTIDPADRSLFIRNGFDPNMDDIFDFDKDNKNEDDDNNDSDDDGEDMEDASDSFRGDATPPPAQGGEDKTSALESFGTDITRLAREGKLDPMVGRESELARVVHVLSRRKKNNPVLIGEPGVGKSAIVEGLAQNIVERKVSRVLYDKRIISLDLGSLVAGTKYRGQFEERIKAILDELRSHPEIILFIDELHNIVGAGSTQDSMDTANLLKPALARGEVQCIGATTLDEYRKSIEKNGALERRFQKIIVDPTTKEETLTILANLKPKYEDFHHVTYTDGAIKAAVELTNRYVNDRFFPDKAIDAIDEAGAGVHVAHVEAPEEVEALEEKLATVRQKKLDAVKAQNYELAASFRDKERQLQQQVEQAKTDWMKQMDSQRQIVGEEDIARVVALMTGVPMERIAEAENERLRVIADELKKKVVGQDEAIEKVAKAIQRNRLGLRNEKRPIGTFLLLGPTGVGKTYLAKKLSEKLFGTEDAMIRIDMSEYMEKFSVSRLVGAPPGYVGYEEGGQLTERVRRKPYSVVLLDEVEKAHHDIFNILLQVMDEGCLTDSEGRKVDFKNTIVILTSNVGTRQLKDFGFGIGFKDAGNESLNKEYSRSVIQKALHKTFSPEFLNRLDEIILFDQLSPESIRKIVDIELVDILHRVEKAGYRVQVDDKARDAIAKIGFDVQYGARPLKRALQTEIEDKLTDLILSGKIKKEQDVVFSTDKDDKISCKAKTAKMVKFRQAVEKDAQ</sequence>
<dbReference type="InterPro" id="IPR019489">
    <property type="entry name" value="Clp_ATPase_C"/>
</dbReference>
<evidence type="ECO:0000256" key="6">
    <source>
        <dbReference type="SAM" id="MobiDB-lite"/>
    </source>
</evidence>
<dbReference type="PANTHER" id="PTHR11638">
    <property type="entry name" value="ATP-DEPENDENT CLP PROTEASE"/>
    <property type="match status" value="1"/>
</dbReference>
<dbReference type="EMBL" id="LS483447">
    <property type="protein sequence ID" value="SQH73257.1"/>
    <property type="molecule type" value="Genomic_DNA"/>
</dbReference>
<dbReference type="RefSeq" id="WP_023939418.1">
    <property type="nucleotide sequence ID" value="NZ_LS483447.1"/>
</dbReference>
<keyword evidence="2" id="KW-0547">Nucleotide-binding</keyword>
<dbReference type="SMART" id="SM01086">
    <property type="entry name" value="ClpB_D2-small"/>
    <property type="match status" value="1"/>
</dbReference>
<dbReference type="InterPro" id="IPR003593">
    <property type="entry name" value="AAA+_ATPase"/>
</dbReference>
<dbReference type="PROSITE" id="PS00871">
    <property type="entry name" value="CLPAB_2"/>
    <property type="match status" value="1"/>
</dbReference>
<dbReference type="InterPro" id="IPR050130">
    <property type="entry name" value="ClpA_ClpB"/>
</dbReference>
<dbReference type="InterPro" id="IPR001270">
    <property type="entry name" value="ClpA/B"/>
</dbReference>
<dbReference type="SMART" id="SM00382">
    <property type="entry name" value="AAA"/>
    <property type="match status" value="2"/>
</dbReference>
<dbReference type="InterPro" id="IPR027417">
    <property type="entry name" value="P-loop_NTPase"/>
</dbReference>
<dbReference type="Pfam" id="PF07724">
    <property type="entry name" value="AAA_2"/>
    <property type="match status" value="1"/>
</dbReference>
<accession>A0A2X4PZL1</accession>
<protein>
    <submittedName>
        <fullName evidence="8">ATP-dependent Clp protease ATP-binding subunit ClpC</fullName>
    </submittedName>
</protein>
<keyword evidence="1" id="KW-0677">Repeat</keyword>
<dbReference type="SUPFAM" id="SSF52540">
    <property type="entry name" value="P-loop containing nucleoside triphosphate hydrolases"/>
    <property type="match status" value="2"/>
</dbReference>
<dbReference type="CDD" id="cd00009">
    <property type="entry name" value="AAA"/>
    <property type="match status" value="1"/>
</dbReference>
<dbReference type="PROSITE" id="PS50151">
    <property type="entry name" value="UVR"/>
    <property type="match status" value="1"/>
</dbReference>
<feature type="region of interest" description="Disordered" evidence="6">
    <location>
        <begin position="1"/>
        <end position="23"/>
    </location>
</feature>
<dbReference type="Gene3D" id="4.10.860.10">
    <property type="entry name" value="UVR domain"/>
    <property type="match status" value="1"/>
</dbReference>
<dbReference type="AlphaFoldDB" id="A0A2X4PZL1"/>
<dbReference type="GO" id="GO:0034605">
    <property type="term" value="P:cellular response to heat"/>
    <property type="evidence" value="ECO:0007669"/>
    <property type="project" value="TreeGrafter"/>
</dbReference>
<organism evidence="8 9">
    <name type="scientific">Porphyromonas crevioricanis</name>
    <dbReference type="NCBI Taxonomy" id="393921"/>
    <lineage>
        <taxon>Bacteria</taxon>
        <taxon>Pseudomonadati</taxon>
        <taxon>Bacteroidota</taxon>
        <taxon>Bacteroidia</taxon>
        <taxon>Bacteroidales</taxon>
        <taxon>Porphyromonadaceae</taxon>
        <taxon>Porphyromonas</taxon>
    </lineage>
</organism>
<dbReference type="Pfam" id="PF10431">
    <property type="entry name" value="ClpB_D2-small"/>
    <property type="match status" value="1"/>
</dbReference>
<keyword evidence="5" id="KW-0175">Coiled coil</keyword>
<dbReference type="PRINTS" id="PR00300">
    <property type="entry name" value="CLPPROTEASEA"/>
</dbReference>
<keyword evidence="9" id="KW-1185">Reference proteome</keyword>
<feature type="compositionally biased region" description="Basic and acidic residues" evidence="6">
    <location>
        <begin position="1"/>
        <end position="11"/>
    </location>
</feature>
<dbReference type="InterPro" id="IPR041546">
    <property type="entry name" value="ClpA/ClpB_AAA_lid"/>
</dbReference>
<dbReference type="Gene3D" id="1.10.8.60">
    <property type="match status" value="2"/>
</dbReference>
<dbReference type="GO" id="GO:0008233">
    <property type="term" value="F:peptidase activity"/>
    <property type="evidence" value="ECO:0007669"/>
    <property type="project" value="UniProtKB-KW"/>
</dbReference>
<dbReference type="InterPro" id="IPR001943">
    <property type="entry name" value="UVR_dom"/>
</dbReference>
<keyword evidence="8" id="KW-0645">Protease</keyword>
<feature type="compositionally biased region" description="Acidic residues" evidence="6">
    <location>
        <begin position="48"/>
        <end position="67"/>
    </location>
</feature>
<dbReference type="InterPro" id="IPR003959">
    <property type="entry name" value="ATPase_AAA_core"/>
</dbReference>
<feature type="coiled-coil region" evidence="5">
    <location>
        <begin position="339"/>
        <end position="385"/>
    </location>
</feature>